<gene>
    <name evidence="2" type="ORF">AKJ08_1392</name>
</gene>
<dbReference type="EMBL" id="CP012332">
    <property type="protein sequence ID" value="AKU91005.1"/>
    <property type="molecule type" value="Genomic_DNA"/>
</dbReference>
<dbReference type="KEGG" id="vin:AKJ08_1392"/>
<evidence type="ECO:0000313" key="2">
    <source>
        <dbReference type="EMBL" id="AKU91005.1"/>
    </source>
</evidence>
<keyword evidence="1" id="KW-0472">Membrane</keyword>
<protein>
    <submittedName>
        <fullName evidence="2">Uncharacterized protein</fullName>
    </submittedName>
</protein>
<dbReference type="RefSeq" id="WP_050725381.1">
    <property type="nucleotide sequence ID" value="NZ_CP012332.1"/>
</dbReference>
<proteinExistence type="predicted"/>
<reference evidence="2 3" key="1">
    <citation type="submission" date="2015-08" db="EMBL/GenBank/DDBJ databases">
        <authorList>
            <person name="Babu N.S."/>
            <person name="Beckwith C.J."/>
            <person name="Beseler K.G."/>
            <person name="Brison A."/>
            <person name="Carone J.V."/>
            <person name="Caskin T.P."/>
            <person name="Diamond M."/>
            <person name="Durham M.E."/>
            <person name="Foxe J.M."/>
            <person name="Go M."/>
            <person name="Henderson B.A."/>
            <person name="Jones I.B."/>
            <person name="McGettigan J.A."/>
            <person name="Micheletti S.J."/>
            <person name="Nasrallah M.E."/>
            <person name="Ortiz D."/>
            <person name="Piller C.R."/>
            <person name="Privatt S.R."/>
            <person name="Schneider S.L."/>
            <person name="Sharp S."/>
            <person name="Smith T.C."/>
            <person name="Stanton J.D."/>
            <person name="Ullery H.E."/>
            <person name="Wilson R.J."/>
            <person name="Serrano M.G."/>
            <person name="Buck G."/>
            <person name="Lee V."/>
            <person name="Wang Y."/>
            <person name="Carvalho R."/>
            <person name="Voegtly L."/>
            <person name="Shi R."/>
            <person name="Duckworth R."/>
            <person name="Johnson A."/>
            <person name="Loviza R."/>
            <person name="Walstead R."/>
            <person name="Shah Z."/>
            <person name="Kiflezghi M."/>
            <person name="Wade K."/>
            <person name="Ball S.L."/>
            <person name="Bradley K.W."/>
            <person name="Asai D.J."/>
            <person name="Bowman C.A."/>
            <person name="Russell D.A."/>
            <person name="Pope W.H."/>
            <person name="Jacobs-Sera D."/>
            <person name="Hendrix R.W."/>
            <person name="Hatfull G.F."/>
        </authorList>
    </citation>
    <scope>NUCLEOTIDE SEQUENCE [LARGE SCALE GENOMIC DNA]</scope>
    <source>
        <strain evidence="2 3">DSM 27710</strain>
    </source>
</reference>
<name>A0A0K1PBV4_9BACT</name>
<organism evidence="2 3">
    <name type="scientific">Vulgatibacter incomptus</name>
    <dbReference type="NCBI Taxonomy" id="1391653"/>
    <lineage>
        <taxon>Bacteria</taxon>
        <taxon>Pseudomonadati</taxon>
        <taxon>Myxococcota</taxon>
        <taxon>Myxococcia</taxon>
        <taxon>Myxococcales</taxon>
        <taxon>Cystobacterineae</taxon>
        <taxon>Vulgatibacteraceae</taxon>
        <taxon>Vulgatibacter</taxon>
    </lineage>
</organism>
<dbReference type="Proteomes" id="UP000055590">
    <property type="component" value="Chromosome"/>
</dbReference>
<feature type="transmembrane region" description="Helical" evidence="1">
    <location>
        <begin position="37"/>
        <end position="54"/>
    </location>
</feature>
<dbReference type="AlphaFoldDB" id="A0A0K1PBV4"/>
<accession>A0A0K1PBV4</accession>
<evidence type="ECO:0000256" key="1">
    <source>
        <dbReference type="SAM" id="Phobius"/>
    </source>
</evidence>
<evidence type="ECO:0000313" key="3">
    <source>
        <dbReference type="Proteomes" id="UP000055590"/>
    </source>
</evidence>
<keyword evidence="1" id="KW-0812">Transmembrane</keyword>
<sequence>MSAVRRASDEAFVRGRRLVLDVVDDLRTRDRFFRIKAAIVAGWLALCFVSLSIAGSGRSAPDANGLRAYAVLQHTSMGWAVLVHNRSSRPWTRVELELDGAAARPIARVGPDEKLVLGPSQFQLGVAPLGATHRARQIKVSTEQGRVVIPLDAESSAH</sequence>
<keyword evidence="1" id="KW-1133">Transmembrane helix</keyword>
<keyword evidence="3" id="KW-1185">Reference proteome</keyword>